<dbReference type="Pfam" id="PF00675">
    <property type="entry name" value="Peptidase_M16"/>
    <property type="match status" value="1"/>
</dbReference>
<evidence type="ECO:0000259" key="12">
    <source>
        <dbReference type="Pfam" id="PF00675"/>
    </source>
</evidence>
<dbReference type="FunFam" id="3.30.830.10:FF:000021">
    <property type="entry name" value="Cytochrome b-c1 complex subunit 2"/>
    <property type="match status" value="1"/>
</dbReference>
<keyword evidence="5" id="KW-0809">Transit peptide</keyword>
<evidence type="ECO:0000256" key="9">
    <source>
        <dbReference type="ARBA" id="ARBA00038146"/>
    </source>
</evidence>
<dbReference type="InterPro" id="IPR050361">
    <property type="entry name" value="MPP/UQCRC_Complex"/>
</dbReference>
<dbReference type="GO" id="GO:0005743">
    <property type="term" value="C:mitochondrial inner membrane"/>
    <property type="evidence" value="ECO:0007669"/>
    <property type="project" value="UniProtKB-SubCell"/>
</dbReference>
<protein>
    <recommendedName>
        <fullName evidence="10">Cytochrome b-c1 complex subunit 2, mitochondrial</fullName>
    </recommendedName>
    <alternativeName>
        <fullName evidence="11">Core protein II</fullName>
    </alternativeName>
</protein>
<accession>A0AAN9UTQ8</accession>
<name>A0AAN9UTQ8_9PEZI</name>
<dbReference type="FunFam" id="3.30.830.10:FF:000039">
    <property type="entry name" value="Ubiquinol-cytochrome c reductase core subunit 2"/>
    <property type="match status" value="1"/>
</dbReference>
<dbReference type="Pfam" id="PF05193">
    <property type="entry name" value="Peptidase_M16_C"/>
    <property type="match status" value="1"/>
</dbReference>
<evidence type="ECO:0000313" key="15">
    <source>
        <dbReference type="Proteomes" id="UP001320420"/>
    </source>
</evidence>
<evidence type="ECO:0000256" key="7">
    <source>
        <dbReference type="ARBA" id="ARBA00023128"/>
    </source>
</evidence>
<gene>
    <name evidence="14" type="primary">QCR2_2</name>
    <name evidence="14" type="ORF">SLS62_002885</name>
</gene>
<dbReference type="AlphaFoldDB" id="A0AAN9UTQ8"/>
<dbReference type="SUPFAM" id="SSF63411">
    <property type="entry name" value="LuxS/MPP-like metallohydrolase"/>
    <property type="match status" value="2"/>
</dbReference>
<comment type="similarity">
    <text evidence="9">Belongs to the peptidase M16 family. UQCRC2/QCR2 subfamily.</text>
</comment>
<dbReference type="InterPro" id="IPR011249">
    <property type="entry name" value="Metalloenz_LuxS/M16"/>
</dbReference>
<comment type="caution">
    <text evidence="14">The sequence shown here is derived from an EMBL/GenBank/DDBJ whole genome shotgun (WGS) entry which is preliminary data.</text>
</comment>
<keyword evidence="6" id="KW-0249">Electron transport</keyword>
<keyword evidence="15" id="KW-1185">Reference proteome</keyword>
<feature type="domain" description="Peptidase M16 C-terminal" evidence="13">
    <location>
        <begin position="211"/>
        <end position="382"/>
    </location>
</feature>
<comment type="subcellular location">
    <subcellularLocation>
        <location evidence="1">Mitochondrion inner membrane</location>
        <topology evidence="1">Peripheral membrane protein</topology>
        <orientation evidence="1">Matrix side</orientation>
    </subcellularLocation>
</comment>
<feature type="domain" description="Peptidase M16 N-terminal" evidence="12">
    <location>
        <begin position="54"/>
        <end position="189"/>
    </location>
</feature>
<evidence type="ECO:0000256" key="4">
    <source>
        <dbReference type="ARBA" id="ARBA00022792"/>
    </source>
</evidence>
<evidence type="ECO:0000256" key="3">
    <source>
        <dbReference type="ARBA" id="ARBA00022660"/>
    </source>
</evidence>
<dbReference type="Proteomes" id="UP001320420">
    <property type="component" value="Unassembled WGS sequence"/>
</dbReference>
<keyword evidence="4" id="KW-0999">Mitochondrion inner membrane</keyword>
<evidence type="ECO:0000256" key="6">
    <source>
        <dbReference type="ARBA" id="ARBA00022982"/>
    </source>
</evidence>
<keyword evidence="2" id="KW-0813">Transport</keyword>
<organism evidence="14 15">
    <name type="scientific">Diatrype stigma</name>
    <dbReference type="NCBI Taxonomy" id="117547"/>
    <lineage>
        <taxon>Eukaryota</taxon>
        <taxon>Fungi</taxon>
        <taxon>Dikarya</taxon>
        <taxon>Ascomycota</taxon>
        <taxon>Pezizomycotina</taxon>
        <taxon>Sordariomycetes</taxon>
        <taxon>Xylariomycetidae</taxon>
        <taxon>Xylariales</taxon>
        <taxon>Diatrypaceae</taxon>
        <taxon>Diatrype</taxon>
    </lineage>
</organism>
<dbReference type="Gene3D" id="3.30.830.10">
    <property type="entry name" value="Metalloenzyme, LuxS/M16 peptidase-like"/>
    <property type="match status" value="2"/>
</dbReference>
<dbReference type="GO" id="GO:0046872">
    <property type="term" value="F:metal ion binding"/>
    <property type="evidence" value="ECO:0007669"/>
    <property type="project" value="InterPro"/>
</dbReference>
<evidence type="ECO:0000256" key="10">
    <source>
        <dbReference type="ARBA" id="ARBA00040751"/>
    </source>
</evidence>
<dbReference type="EMBL" id="JAKJXP020000015">
    <property type="protein sequence ID" value="KAK7755070.1"/>
    <property type="molecule type" value="Genomic_DNA"/>
</dbReference>
<dbReference type="InterPro" id="IPR011765">
    <property type="entry name" value="Pept_M16_N"/>
</dbReference>
<evidence type="ECO:0000256" key="5">
    <source>
        <dbReference type="ARBA" id="ARBA00022946"/>
    </source>
</evidence>
<keyword evidence="8" id="KW-0472">Membrane</keyword>
<evidence type="ECO:0000313" key="14">
    <source>
        <dbReference type="EMBL" id="KAK7755070.1"/>
    </source>
</evidence>
<keyword evidence="7" id="KW-0496">Mitochondrion</keyword>
<dbReference type="PANTHER" id="PTHR11851">
    <property type="entry name" value="METALLOPROTEASE"/>
    <property type="match status" value="1"/>
</dbReference>
<dbReference type="PANTHER" id="PTHR11851:SF209">
    <property type="entry name" value="CYTOCHROME B-C1 COMPLEX SUBUNIT 2, MITOCHONDRIAL"/>
    <property type="match status" value="1"/>
</dbReference>
<sequence length="463" mass="48332">MFTRKALSRGAQLAARQQGCSKLAQRRGYAAAATSSSTPASFAYDTSTVAGIKVATRDSHGPTTKLAVVAKAGTRYEPAPGLTAGLEEFAFKKTDKRSALLITREAELLGGQLLAYHTREALVLEARFLRDDIPYFAELLAEVISQTKYTTHEFQEDVDRVIHVKQAKLAGDASTVALDAAHAVAFHKGLGASEYPTPTSNYKSYTNEHSIADFAGAAYTKSNIALVADGASTNVLSRWTESFFKNVPASSTSSTTLNAEATQYYGGEHRIAHPGGSSFVIAFPGSSFGTFKPEIAVLSALLGGRPNVKWSPGFSLLSKANGANPGAISAATNLSYSDAGLFTIQIKGAAGAVGSHAKEAALALKSISEGKTTKEDLTKAIAKAKFDALVASESGVETLLSAGSGIVHTGKPYQVIETVKSIDGVTAEKLKAAAKSLLDGKASVAAVGDLFKLPYAADLGLTV</sequence>
<evidence type="ECO:0000259" key="13">
    <source>
        <dbReference type="Pfam" id="PF05193"/>
    </source>
</evidence>
<keyword evidence="3" id="KW-0679">Respiratory chain</keyword>
<evidence type="ECO:0000256" key="2">
    <source>
        <dbReference type="ARBA" id="ARBA00022448"/>
    </source>
</evidence>
<evidence type="ECO:0000256" key="11">
    <source>
        <dbReference type="ARBA" id="ARBA00041372"/>
    </source>
</evidence>
<evidence type="ECO:0000256" key="8">
    <source>
        <dbReference type="ARBA" id="ARBA00023136"/>
    </source>
</evidence>
<proteinExistence type="inferred from homology"/>
<evidence type="ECO:0000256" key="1">
    <source>
        <dbReference type="ARBA" id="ARBA00004443"/>
    </source>
</evidence>
<reference evidence="14 15" key="1">
    <citation type="submission" date="2024-02" db="EMBL/GenBank/DDBJ databases">
        <title>De novo assembly and annotation of 12 fungi associated with fruit tree decline syndrome in Ontario, Canada.</title>
        <authorList>
            <person name="Sulman M."/>
            <person name="Ellouze W."/>
            <person name="Ilyukhin E."/>
        </authorList>
    </citation>
    <scope>NUCLEOTIDE SEQUENCE [LARGE SCALE GENOMIC DNA]</scope>
    <source>
        <strain evidence="14 15">M11/M66-122</strain>
    </source>
</reference>
<dbReference type="InterPro" id="IPR007863">
    <property type="entry name" value="Peptidase_M16_C"/>
</dbReference>